<dbReference type="InterPro" id="IPR028994">
    <property type="entry name" value="Integrin_alpha_N"/>
</dbReference>
<dbReference type="EMBL" id="JAODUP010001181">
    <property type="protein sequence ID" value="KAK2141017.1"/>
    <property type="molecule type" value="Genomic_DNA"/>
</dbReference>
<dbReference type="SUPFAM" id="SSF69318">
    <property type="entry name" value="Integrin alpha N-terminal domain"/>
    <property type="match status" value="1"/>
</dbReference>
<protein>
    <submittedName>
        <fullName evidence="1">Uncharacterized protein</fullName>
    </submittedName>
</protein>
<comment type="caution">
    <text evidence="1">The sequence shown here is derived from an EMBL/GenBank/DDBJ whole genome shotgun (WGS) entry which is preliminary data.</text>
</comment>
<name>A0AAD9IUX1_9ANNE</name>
<dbReference type="InterPro" id="IPR031793">
    <property type="entry name" value="KICSTOR_ITFG2"/>
</dbReference>
<evidence type="ECO:0000313" key="2">
    <source>
        <dbReference type="Proteomes" id="UP001208570"/>
    </source>
</evidence>
<dbReference type="PANTHER" id="PTHR16317:SF1">
    <property type="entry name" value="KICSTOR COMPLEX PROTEIN ITFG2"/>
    <property type="match status" value="1"/>
</dbReference>
<dbReference type="AlphaFoldDB" id="A0AAD9IUX1"/>
<reference evidence="1" key="1">
    <citation type="journal article" date="2023" name="Mol. Biol. Evol.">
        <title>Third-Generation Sequencing Reveals the Adaptive Role of the Epigenome in Three Deep-Sea Polychaetes.</title>
        <authorList>
            <person name="Perez M."/>
            <person name="Aroh O."/>
            <person name="Sun Y."/>
            <person name="Lan Y."/>
            <person name="Juniper S.K."/>
            <person name="Young C.R."/>
            <person name="Angers B."/>
            <person name="Qian P.Y."/>
        </authorList>
    </citation>
    <scope>NUCLEOTIDE SEQUENCE</scope>
    <source>
        <strain evidence="1">P08H-3</strain>
    </source>
</reference>
<organism evidence="1 2">
    <name type="scientific">Paralvinella palmiformis</name>
    <dbReference type="NCBI Taxonomy" id="53620"/>
    <lineage>
        <taxon>Eukaryota</taxon>
        <taxon>Metazoa</taxon>
        <taxon>Spiralia</taxon>
        <taxon>Lophotrochozoa</taxon>
        <taxon>Annelida</taxon>
        <taxon>Polychaeta</taxon>
        <taxon>Sedentaria</taxon>
        <taxon>Canalipalpata</taxon>
        <taxon>Terebellida</taxon>
        <taxon>Terebelliformia</taxon>
        <taxon>Alvinellidae</taxon>
        <taxon>Paralvinella</taxon>
    </lineage>
</organism>
<dbReference type="Gene3D" id="2.130.10.130">
    <property type="entry name" value="Integrin alpha, N-terminal"/>
    <property type="match status" value="1"/>
</dbReference>
<dbReference type="PANTHER" id="PTHR16317">
    <property type="entry name" value="INTEGRIN ALPHA REPEAT DOMAIN-CONTAINING"/>
    <property type="match status" value="1"/>
</dbReference>
<sequence>MRTVAFVENIEFEYQGNVFNKAISVGDVDNDQNNELILGTMCGDLYIFKGRGKKPWAVASELGTNSLVVLTSEGSCYVFVVEYDHIPQDDPGSLDDRKPVVLKPVHKQHILANNKALLIADINGDGLNELVIGYSDRQVRMYKWVNNGDDETNSSTLNGQFQLMYRWHLAGQVQILCVCVCVCVPCWVGLPT</sequence>
<gene>
    <name evidence="1" type="ORF">LSH36_1181g00025</name>
</gene>
<dbReference type="Proteomes" id="UP001208570">
    <property type="component" value="Unassembled WGS sequence"/>
</dbReference>
<dbReference type="GO" id="GO:0032006">
    <property type="term" value="P:regulation of TOR signaling"/>
    <property type="evidence" value="ECO:0007669"/>
    <property type="project" value="TreeGrafter"/>
</dbReference>
<evidence type="ECO:0000313" key="1">
    <source>
        <dbReference type="EMBL" id="KAK2141017.1"/>
    </source>
</evidence>
<keyword evidence="2" id="KW-1185">Reference proteome</keyword>
<dbReference type="Pfam" id="PF15907">
    <property type="entry name" value="Itfg2"/>
    <property type="match status" value="1"/>
</dbReference>
<proteinExistence type="predicted"/>
<accession>A0AAD9IUX1</accession>